<dbReference type="InterPro" id="IPR040381">
    <property type="entry name" value="At4g14450-like"/>
</dbReference>
<accession>A0AAV8SEF0</accession>
<comment type="caution">
    <text evidence="1">The sequence shown here is derived from an EMBL/GenBank/DDBJ whole genome shotgun (WGS) entry which is preliminary data.</text>
</comment>
<organism evidence="1 2">
    <name type="scientific">Erythroxylum novogranatense</name>
    <dbReference type="NCBI Taxonomy" id="1862640"/>
    <lineage>
        <taxon>Eukaryota</taxon>
        <taxon>Viridiplantae</taxon>
        <taxon>Streptophyta</taxon>
        <taxon>Embryophyta</taxon>
        <taxon>Tracheophyta</taxon>
        <taxon>Spermatophyta</taxon>
        <taxon>Magnoliopsida</taxon>
        <taxon>eudicotyledons</taxon>
        <taxon>Gunneridae</taxon>
        <taxon>Pentapetalae</taxon>
        <taxon>rosids</taxon>
        <taxon>fabids</taxon>
        <taxon>Malpighiales</taxon>
        <taxon>Erythroxylaceae</taxon>
        <taxon>Erythroxylum</taxon>
    </lineage>
</organism>
<gene>
    <name evidence="1" type="ORF">K2173_015769</name>
</gene>
<reference evidence="1 2" key="1">
    <citation type="submission" date="2021-09" db="EMBL/GenBank/DDBJ databases">
        <title>Genomic insights and catalytic innovation underlie evolution of tropane alkaloids biosynthesis.</title>
        <authorList>
            <person name="Wang Y.-J."/>
            <person name="Tian T."/>
            <person name="Huang J.-P."/>
            <person name="Huang S.-X."/>
        </authorList>
    </citation>
    <scope>NUCLEOTIDE SEQUENCE [LARGE SCALE GENOMIC DNA]</scope>
    <source>
        <strain evidence="1">KIB-2018</strain>
        <tissue evidence="1">Leaf</tissue>
    </source>
</reference>
<keyword evidence="2" id="KW-1185">Reference proteome</keyword>
<dbReference type="PANTHER" id="PTHR33912:SF5">
    <property type="entry name" value="F22G5.17"/>
    <property type="match status" value="1"/>
</dbReference>
<dbReference type="EMBL" id="JAIWQS010000011">
    <property type="protein sequence ID" value="KAJ8750597.1"/>
    <property type="molecule type" value="Genomic_DNA"/>
</dbReference>
<protein>
    <submittedName>
        <fullName evidence="1">Uncharacterized protein</fullName>
    </submittedName>
</protein>
<proteinExistence type="predicted"/>
<sequence length="129" mass="14384">MEDDWDNIFQRQRHFVANNNGKVGKPPTRLQKHAPASLVLDHLPTNPIVPEASGSRTPIPLLSPLVLSPQPLPQEEAEQEFVFHNCCGRDTLLPEPGKCQHPAMSAGYMDPSSLFCFFQSKCVLVNHTQ</sequence>
<name>A0AAV8SEF0_9ROSI</name>
<dbReference type="Proteomes" id="UP001159364">
    <property type="component" value="Linkage Group LG11"/>
</dbReference>
<evidence type="ECO:0000313" key="1">
    <source>
        <dbReference type="EMBL" id="KAJ8750597.1"/>
    </source>
</evidence>
<evidence type="ECO:0000313" key="2">
    <source>
        <dbReference type="Proteomes" id="UP001159364"/>
    </source>
</evidence>
<dbReference type="PANTHER" id="PTHR33912">
    <property type="entry name" value="OS01G0939400 PROTEIN"/>
    <property type="match status" value="1"/>
</dbReference>
<dbReference type="AlphaFoldDB" id="A0AAV8SEF0"/>